<dbReference type="SUPFAM" id="SSF49299">
    <property type="entry name" value="PKD domain"/>
    <property type="match status" value="1"/>
</dbReference>
<dbReference type="InterPro" id="IPR029062">
    <property type="entry name" value="Class_I_gatase-like"/>
</dbReference>
<comment type="caution">
    <text evidence="5">The sequence shown here is derived from an EMBL/GenBank/DDBJ whole genome shotgun (WGS) entry which is preliminary data.</text>
</comment>
<feature type="domain" description="CBM6" evidence="4">
    <location>
        <begin position="975"/>
        <end position="1102"/>
    </location>
</feature>
<dbReference type="InterPro" id="IPR035986">
    <property type="entry name" value="PKD_dom_sf"/>
</dbReference>
<dbReference type="PROSITE" id="PS51175">
    <property type="entry name" value="CBM6"/>
    <property type="match status" value="1"/>
</dbReference>
<protein>
    <recommendedName>
        <fullName evidence="7">Carbohydrate-binding protein</fullName>
    </recommendedName>
</protein>
<dbReference type="CDD" id="cd04084">
    <property type="entry name" value="CBM6_xylanase-like"/>
    <property type="match status" value="1"/>
</dbReference>
<dbReference type="PROSITE" id="PS50093">
    <property type="entry name" value="PKD"/>
    <property type="match status" value="1"/>
</dbReference>
<evidence type="ECO:0000256" key="2">
    <source>
        <dbReference type="SAM" id="SignalP"/>
    </source>
</evidence>
<dbReference type="SMART" id="SM00089">
    <property type="entry name" value="PKD"/>
    <property type="match status" value="1"/>
</dbReference>
<dbReference type="InterPro" id="IPR013783">
    <property type="entry name" value="Ig-like_fold"/>
</dbReference>
<accession>A0A8J3QFM2</accession>
<dbReference type="SMART" id="SM00606">
    <property type="entry name" value="CBD_IV"/>
    <property type="match status" value="1"/>
</dbReference>
<dbReference type="SUPFAM" id="SSF50952">
    <property type="entry name" value="Soluble quinoprotein glucose dehydrogenase"/>
    <property type="match status" value="1"/>
</dbReference>
<dbReference type="GO" id="GO:0030246">
    <property type="term" value="F:carbohydrate binding"/>
    <property type="evidence" value="ECO:0007669"/>
    <property type="project" value="InterPro"/>
</dbReference>
<keyword evidence="6" id="KW-1185">Reference proteome</keyword>
<dbReference type="Gene3D" id="2.60.120.260">
    <property type="entry name" value="Galactose-binding domain-like"/>
    <property type="match status" value="1"/>
</dbReference>
<dbReference type="Pfam" id="PF07995">
    <property type="entry name" value="GSDH"/>
    <property type="match status" value="1"/>
</dbReference>
<feature type="domain" description="PKD" evidence="3">
    <location>
        <begin position="779"/>
        <end position="863"/>
    </location>
</feature>
<dbReference type="InterPro" id="IPR022409">
    <property type="entry name" value="PKD/Chitinase_dom"/>
</dbReference>
<feature type="signal peptide" evidence="2">
    <location>
        <begin position="1"/>
        <end position="25"/>
    </location>
</feature>
<dbReference type="InterPro" id="IPR029010">
    <property type="entry name" value="ThuA-like"/>
</dbReference>
<dbReference type="CDD" id="cd00146">
    <property type="entry name" value="PKD"/>
    <property type="match status" value="1"/>
</dbReference>
<evidence type="ECO:0000259" key="3">
    <source>
        <dbReference type="PROSITE" id="PS50093"/>
    </source>
</evidence>
<dbReference type="InterPro" id="IPR005084">
    <property type="entry name" value="CBM6"/>
</dbReference>
<dbReference type="PANTHER" id="PTHR40469">
    <property type="entry name" value="SECRETED GLYCOSYL HYDROLASE"/>
    <property type="match status" value="1"/>
</dbReference>
<dbReference type="InterPro" id="IPR011041">
    <property type="entry name" value="Quinoprot_gluc/sorb_DH_b-prop"/>
</dbReference>
<dbReference type="GO" id="GO:0005975">
    <property type="term" value="P:carbohydrate metabolic process"/>
    <property type="evidence" value="ECO:0007669"/>
    <property type="project" value="UniProtKB-ARBA"/>
</dbReference>
<dbReference type="InterPro" id="IPR012938">
    <property type="entry name" value="Glc/Sorbosone_DH"/>
</dbReference>
<keyword evidence="1 2" id="KW-0732">Signal</keyword>
<evidence type="ECO:0000313" key="6">
    <source>
        <dbReference type="Proteomes" id="UP000612899"/>
    </source>
</evidence>
<dbReference type="EMBL" id="BONY01000062">
    <property type="protein sequence ID" value="GIH09137.1"/>
    <property type="molecule type" value="Genomic_DNA"/>
</dbReference>
<dbReference type="Proteomes" id="UP000612899">
    <property type="component" value="Unassembled WGS sequence"/>
</dbReference>
<evidence type="ECO:0000313" key="5">
    <source>
        <dbReference type="EMBL" id="GIH09137.1"/>
    </source>
</evidence>
<dbReference type="Pfam" id="PF06283">
    <property type="entry name" value="ThuA"/>
    <property type="match status" value="1"/>
</dbReference>
<dbReference type="Pfam" id="PF03422">
    <property type="entry name" value="CBM_6"/>
    <property type="match status" value="1"/>
</dbReference>
<organism evidence="5 6">
    <name type="scientific">Rhizocola hellebori</name>
    <dbReference type="NCBI Taxonomy" id="1392758"/>
    <lineage>
        <taxon>Bacteria</taxon>
        <taxon>Bacillati</taxon>
        <taxon>Actinomycetota</taxon>
        <taxon>Actinomycetes</taxon>
        <taxon>Micromonosporales</taxon>
        <taxon>Micromonosporaceae</taxon>
        <taxon>Rhizocola</taxon>
    </lineage>
</organism>
<dbReference type="InterPro" id="IPR000601">
    <property type="entry name" value="PKD_dom"/>
</dbReference>
<name>A0A8J3QFM2_9ACTN</name>
<dbReference type="RefSeq" id="WP_203912870.1">
    <property type="nucleotide sequence ID" value="NZ_BONY01000062.1"/>
</dbReference>
<dbReference type="InterPro" id="IPR006584">
    <property type="entry name" value="Cellulose-bd_IV"/>
</dbReference>
<dbReference type="Gene3D" id="3.40.50.880">
    <property type="match status" value="1"/>
</dbReference>
<dbReference type="AlphaFoldDB" id="A0A8J3QFM2"/>
<dbReference type="SUPFAM" id="SSF49785">
    <property type="entry name" value="Galactose-binding domain-like"/>
    <property type="match status" value="1"/>
</dbReference>
<dbReference type="PANTHER" id="PTHR40469:SF2">
    <property type="entry name" value="GALACTOSE-BINDING DOMAIN-LIKE SUPERFAMILY PROTEIN"/>
    <property type="match status" value="1"/>
</dbReference>
<dbReference type="Gene3D" id="2.60.40.10">
    <property type="entry name" value="Immunoglobulins"/>
    <property type="match status" value="1"/>
</dbReference>
<evidence type="ECO:0000259" key="4">
    <source>
        <dbReference type="PROSITE" id="PS51175"/>
    </source>
</evidence>
<dbReference type="Pfam" id="PF18911">
    <property type="entry name" value="PKD_4"/>
    <property type="match status" value="1"/>
</dbReference>
<gene>
    <name evidence="5" type="ORF">Rhe02_72040</name>
</gene>
<dbReference type="InterPro" id="IPR011042">
    <property type="entry name" value="6-blade_b-propeller_TolB-like"/>
</dbReference>
<dbReference type="Gene3D" id="2.120.10.30">
    <property type="entry name" value="TolB, C-terminal domain"/>
    <property type="match status" value="1"/>
</dbReference>
<feature type="chain" id="PRO_5035156391" description="Carbohydrate-binding protein" evidence="2">
    <location>
        <begin position="26"/>
        <end position="1103"/>
    </location>
</feature>
<sequence length="1103" mass="118039">MLIFGVFALLGGAIPGAVTPAPAVAAVAPDLSGMSFKVLVFTKSVGQQHPSTPAGVAAIKALGKKLHFSTQVTDDARKFDERHLKQYRVVVFLNTSGDVLDAAQQAAFEAYFREGGGFVGIHAAIEAEPDWQFLTDVLGARATGSSAVTPARIKVADRVHPASKPLPEYWPRIDQWYNFGTNVRGVSHVLATVEESSYTGGAMGFDHPITWCKDYQGGRSFYTGLGDTPTGFATTDLRAHLGGAIRWAAGVTNGDCGATVLANYQMEFIAAPPNVNEPIGFDVLPDGRVVQTDRRGGVRLHDPATNTTHVLAQIPVYQASEDGMYGPAVDNDFATNHWVYLYYSPLEMEAPFPPSTPVANAPNTGTDPSVWDPWLGYFQLSRFKFVDGTTPTLDLSTEQKILKVPVNRGACCHVAGDIDFDSHNNLMMVTGDDTPSGGGNSGGFSPHNDMITDTGLYNAPHVDARRSALNTNDLRGKILRITVQPDGSYTIPAGNLFTGAEEGGGKTRREIYAMGFRNPFRITVDDDDIAYITDYSPDSQTPTVFRGPPGTGRMMVVDRPANYGWPLCVQPDLPYYRWNFNTSTPLEDPPQTHECDNPARGPANLSRWNTGLTYSPPVSRSEVWYSYQDNNAANPLGTPCVANYTQNPPGTCPQLFPELATGGVGPHGAAKYDYNPRNPNPTKFPEYFDNAVFFGEFTRDYLREIRFDSQGNVFKINSVLNCGAAPTTPAKPFLCDNPMDMMWGDDGNFYLLTYGDGFFAINPDAALVKFSYVKGLRAPIAVVKATPTDGTAPLTVAFSSEGSRDPDPGDSIRFAWDFDGNGTVDSMDPNPSFTYPTNGVFTARLTVTDSSGKSASANTTITVGNTSPTVDLTLPADGSLFSFGDTIPFAVTVSDPQDGPIDCGRVEVTFVLGHDSHGHAETTVHGCSGTLPTFAEDVSHGGNVFGSVVASYTDLGGPGGIPPLTTVDQVSILQKRQQVEFAVDQAGTNTAPTADVGGGLHRGSLGNGDWLALNGSYRLAGVDTLTFRTSGGTGGVEVHLDAVDGPLLSTVTIAATADANTFVSQPFPIADPGGTHRIYLVFRPVTGGPANNFFNLNWVEFAP</sequence>
<dbReference type="InterPro" id="IPR008979">
    <property type="entry name" value="Galactose-bd-like_sf"/>
</dbReference>
<evidence type="ECO:0008006" key="7">
    <source>
        <dbReference type="Google" id="ProtNLM"/>
    </source>
</evidence>
<dbReference type="SUPFAM" id="SSF52317">
    <property type="entry name" value="Class I glutamine amidotransferase-like"/>
    <property type="match status" value="1"/>
</dbReference>
<evidence type="ECO:0000256" key="1">
    <source>
        <dbReference type="ARBA" id="ARBA00022729"/>
    </source>
</evidence>
<reference evidence="5" key="1">
    <citation type="submission" date="2021-01" db="EMBL/GenBank/DDBJ databases">
        <title>Whole genome shotgun sequence of Rhizocola hellebori NBRC 109834.</title>
        <authorList>
            <person name="Komaki H."/>
            <person name="Tamura T."/>
        </authorList>
    </citation>
    <scope>NUCLEOTIDE SEQUENCE</scope>
    <source>
        <strain evidence="5">NBRC 109834</strain>
    </source>
</reference>
<proteinExistence type="predicted"/>